<reference evidence="3 4" key="1">
    <citation type="submission" date="2017-09" db="EMBL/GenBank/DDBJ databases">
        <title>Pseudomonas abyssi sp. nov. isolated from Abyssopelagic Water.</title>
        <authorList>
            <person name="Wei Y."/>
        </authorList>
    </citation>
    <scope>NUCLEOTIDE SEQUENCE [LARGE SCALE GENOMIC DNA]</scope>
    <source>
        <strain evidence="3 4">MT5</strain>
    </source>
</reference>
<protein>
    <recommendedName>
        <fullName evidence="5">DUF3570 domain-containing protein</fullName>
    </recommendedName>
</protein>
<feature type="region of interest" description="Disordered" evidence="1">
    <location>
        <begin position="112"/>
        <end position="132"/>
    </location>
</feature>
<keyword evidence="4" id="KW-1185">Reference proteome</keyword>
<dbReference type="Proteomes" id="UP000242313">
    <property type="component" value="Unassembled WGS sequence"/>
</dbReference>
<dbReference type="RefSeq" id="WP_096005353.1">
    <property type="nucleotide sequence ID" value="NZ_NTMR01000017.1"/>
</dbReference>
<feature type="chain" id="PRO_5013285752" description="DUF3570 domain-containing protein" evidence="2">
    <location>
        <begin position="18"/>
        <end position="324"/>
    </location>
</feature>
<keyword evidence="2" id="KW-0732">Signal</keyword>
<organism evidence="3 4">
    <name type="scientific">Pseudomonas abyssi</name>
    <dbReference type="NCBI Taxonomy" id="170540"/>
    <lineage>
        <taxon>Bacteria</taxon>
        <taxon>Pseudomonadati</taxon>
        <taxon>Pseudomonadota</taxon>
        <taxon>Gammaproteobacteria</taxon>
        <taxon>Pseudomonadales</taxon>
        <taxon>Pseudomonadaceae</taxon>
        <taxon>Pseudomonas</taxon>
    </lineage>
</organism>
<evidence type="ECO:0000256" key="1">
    <source>
        <dbReference type="SAM" id="MobiDB-lite"/>
    </source>
</evidence>
<evidence type="ECO:0000313" key="4">
    <source>
        <dbReference type="Proteomes" id="UP000242313"/>
    </source>
</evidence>
<accession>A0A2A3MFG1</accession>
<gene>
    <name evidence="3" type="ORF">CNQ84_13360</name>
</gene>
<dbReference type="AlphaFoldDB" id="A0A2A3MFG1"/>
<proteinExistence type="predicted"/>
<dbReference type="EMBL" id="NTMR01000017">
    <property type="protein sequence ID" value="PBK03566.1"/>
    <property type="molecule type" value="Genomic_DNA"/>
</dbReference>
<name>A0A2A3MFG1_9PSED</name>
<comment type="caution">
    <text evidence="3">The sequence shown here is derived from an EMBL/GenBank/DDBJ whole genome shotgun (WGS) entry which is preliminary data.</text>
</comment>
<evidence type="ECO:0008006" key="5">
    <source>
        <dbReference type="Google" id="ProtNLM"/>
    </source>
</evidence>
<evidence type="ECO:0000313" key="3">
    <source>
        <dbReference type="EMBL" id="PBK03566.1"/>
    </source>
</evidence>
<sequence>MSRVHLAVLLLPAIACAQTVPIDDTDLAPWAVETITPVHDRVTRWVDSTARNLDGFFGTLDSDQVENESYLRLSSDVDWAESEDFEIDPGIRFKLDLPTTRERLRLIIESDPEESRGTLGEQGAEPLRPQNDSLSNTVVGLAGLGNEDPSTGWKTRLGAGVKVRWPLNPYARASAERLWQLGDTPWQLSNYNRASWFEDDGYSARTQWDIGRPLDSTRHLRFISQLQWQEDYDTLEFSQSAQINQVLGHRSAIRYAGVMVGDSASHPRINDYYLLADYRRDVHRQMLYVDIVPELHFPRESDFQPRWAISLRIEMLFRGQLSRY</sequence>
<feature type="signal peptide" evidence="2">
    <location>
        <begin position="1"/>
        <end position="17"/>
    </location>
</feature>
<evidence type="ECO:0000256" key="2">
    <source>
        <dbReference type="SAM" id="SignalP"/>
    </source>
</evidence>